<comment type="caution">
    <text evidence="1">The sequence shown here is derived from an EMBL/GenBank/DDBJ whole genome shotgun (WGS) entry which is preliminary data.</text>
</comment>
<dbReference type="OrthoDB" id="164118at2"/>
<dbReference type="Pfam" id="PF09948">
    <property type="entry name" value="PpoB2"/>
    <property type="match status" value="1"/>
</dbReference>
<organism evidence="1 2">
    <name type="scientific">Prauserella muralis</name>
    <dbReference type="NCBI Taxonomy" id="588067"/>
    <lineage>
        <taxon>Bacteria</taxon>
        <taxon>Bacillati</taxon>
        <taxon>Actinomycetota</taxon>
        <taxon>Actinomycetes</taxon>
        <taxon>Pseudonocardiales</taxon>
        <taxon>Pseudonocardiaceae</taxon>
        <taxon>Prauserella</taxon>
    </lineage>
</organism>
<name>A0A2V4B0J4_9PSEU</name>
<dbReference type="RefSeq" id="WP_112280896.1">
    <property type="nucleotide sequence ID" value="NZ_MASW01000002.1"/>
</dbReference>
<gene>
    <name evidence="1" type="ORF">BAY60_10345</name>
</gene>
<accession>A0A2V4B0J4</accession>
<reference evidence="1 2" key="1">
    <citation type="submission" date="2016-07" db="EMBL/GenBank/DDBJ databases">
        <title>Draft genome sequence of Prauserella muralis DSM 45305, isolated from a mould-covered wall in an indoor environment.</title>
        <authorList>
            <person name="Ruckert C."/>
            <person name="Albersmeier A."/>
            <person name="Jiang C.-L."/>
            <person name="Jiang Y."/>
            <person name="Kalinowski J."/>
            <person name="Schneider O."/>
            <person name="Winkler A."/>
            <person name="Zotchev S.B."/>
        </authorList>
    </citation>
    <scope>NUCLEOTIDE SEQUENCE [LARGE SCALE GENOMIC DNA]</scope>
    <source>
        <strain evidence="1 2">DSM 45305</strain>
    </source>
</reference>
<protein>
    <submittedName>
        <fullName evidence="1">Metal-binding protein</fullName>
    </submittedName>
</protein>
<dbReference type="InterPro" id="IPR018688">
    <property type="entry name" value="PpoB2-like"/>
</dbReference>
<proteinExistence type="predicted"/>
<dbReference type="Proteomes" id="UP000249915">
    <property type="component" value="Unassembled WGS sequence"/>
</dbReference>
<dbReference type="AlphaFoldDB" id="A0A2V4B0J4"/>
<evidence type="ECO:0000313" key="2">
    <source>
        <dbReference type="Proteomes" id="UP000249915"/>
    </source>
</evidence>
<sequence length="271" mass="28293">MTSPPARHGPAPGLWRLRRWSRAELLLAAVLAGSAGVAWLLTSRLAMPDMRVGILTGGPGMDGMDGAMRPWPAEAALFLGVWVVMMAAMMLPSIVPFTAYLTRLLRARGAPTHGLLAGYFLVWTGVGVVAFGLVRVAEALVSPGVTAVRVGAVVVLAAGLYQFTPLKRVCLRHCRSPAALALAHGEAATRGRWGALRAGIGHGGYCAGCCWGLMALLLAVGMMNLAWMAAFAVVIALEKVSRRGEAISRVLGVLLTVAAAVLLVQPSLLAG</sequence>
<dbReference type="EMBL" id="MASW01000002">
    <property type="protein sequence ID" value="PXY26898.1"/>
    <property type="molecule type" value="Genomic_DNA"/>
</dbReference>
<keyword evidence="2" id="KW-1185">Reference proteome</keyword>
<evidence type="ECO:0000313" key="1">
    <source>
        <dbReference type="EMBL" id="PXY26898.1"/>
    </source>
</evidence>